<proteinExistence type="inferred from homology"/>
<comment type="similarity">
    <text evidence="1">Belongs to the free Met sulfoxide reductase family.</text>
</comment>
<evidence type="ECO:0000259" key="2">
    <source>
        <dbReference type="Pfam" id="PF13185"/>
    </source>
</evidence>
<evidence type="ECO:0000313" key="3">
    <source>
        <dbReference type="EMBL" id="MCQ5122736.1"/>
    </source>
</evidence>
<dbReference type="Gene3D" id="3.30.450.40">
    <property type="match status" value="1"/>
</dbReference>
<gene>
    <name evidence="3" type="ORF">NE663_10805</name>
</gene>
<dbReference type="Proteomes" id="UP001524435">
    <property type="component" value="Unassembled WGS sequence"/>
</dbReference>
<evidence type="ECO:0000313" key="4">
    <source>
        <dbReference type="Proteomes" id="UP001524435"/>
    </source>
</evidence>
<dbReference type="SUPFAM" id="SSF55781">
    <property type="entry name" value="GAF domain-like"/>
    <property type="match status" value="1"/>
</dbReference>
<keyword evidence="4" id="KW-1185">Reference proteome</keyword>
<organism evidence="3 4">
    <name type="scientific">Massilicoli timonensis</name>
    <dbReference type="NCBI Taxonomy" id="2015901"/>
    <lineage>
        <taxon>Bacteria</taxon>
        <taxon>Bacillati</taxon>
        <taxon>Bacillota</taxon>
        <taxon>Erysipelotrichia</taxon>
        <taxon>Erysipelotrichales</taxon>
        <taxon>Erysipelotrichaceae</taxon>
        <taxon>Massilicoli</taxon>
    </lineage>
</organism>
<name>A0ABT1SND8_9FIRM</name>
<dbReference type="InterPro" id="IPR051330">
    <property type="entry name" value="Phosphatase_reg/MetRdx"/>
</dbReference>
<dbReference type="Pfam" id="PF13185">
    <property type="entry name" value="GAF_2"/>
    <property type="match status" value="1"/>
</dbReference>
<accession>A0ABT1SND8</accession>
<dbReference type="PANTHER" id="PTHR21021">
    <property type="entry name" value="GAF/PUTATIVE CYTOSKELETAL PROTEIN"/>
    <property type="match status" value="1"/>
</dbReference>
<reference evidence="3 4" key="1">
    <citation type="submission" date="2022-06" db="EMBL/GenBank/DDBJ databases">
        <title>Isolation of gut microbiota from human fecal samples.</title>
        <authorList>
            <person name="Pamer E.G."/>
            <person name="Barat B."/>
            <person name="Waligurski E."/>
            <person name="Medina S."/>
            <person name="Paddock L."/>
            <person name="Mostad J."/>
        </authorList>
    </citation>
    <scope>NUCLEOTIDE SEQUENCE [LARGE SCALE GENOMIC DNA]</scope>
    <source>
        <strain evidence="3 4">DFI.6.1</strain>
    </source>
</reference>
<dbReference type="PANTHER" id="PTHR21021:SF15">
    <property type="entry name" value="FREE METHIONINE-R-SULFOXIDE REDUCTASE"/>
    <property type="match status" value="1"/>
</dbReference>
<sequence length="160" mass="17845">MIHQSDKDTRLCQQLQALCEEIDDVVSLFANTSAFLNEVLEDINWVGFYIVKNDALQLSAFQGKPACVKIAKGKGVCGSAYAKRKVQRIANVHAFKGHIACDSASNSEIVLPIIIHDEVFAVLDIDSPKYDRFQAEDENFLRACVMIIETILTNILKNDL</sequence>
<comment type="caution">
    <text evidence="3">The sequence shown here is derived from an EMBL/GenBank/DDBJ whole genome shotgun (WGS) entry which is preliminary data.</text>
</comment>
<dbReference type="InterPro" id="IPR003018">
    <property type="entry name" value="GAF"/>
</dbReference>
<evidence type="ECO:0000256" key="1">
    <source>
        <dbReference type="ARBA" id="ARBA00038454"/>
    </source>
</evidence>
<dbReference type="InterPro" id="IPR029016">
    <property type="entry name" value="GAF-like_dom_sf"/>
</dbReference>
<protein>
    <submittedName>
        <fullName evidence="3">GAF domain-containing protein</fullName>
    </submittedName>
</protein>
<dbReference type="RefSeq" id="WP_178200437.1">
    <property type="nucleotide sequence ID" value="NZ_JANGCH010000030.1"/>
</dbReference>
<dbReference type="EMBL" id="JANGCH010000030">
    <property type="protein sequence ID" value="MCQ5122736.1"/>
    <property type="molecule type" value="Genomic_DNA"/>
</dbReference>
<feature type="domain" description="GAF" evidence="2">
    <location>
        <begin position="36"/>
        <end position="147"/>
    </location>
</feature>